<proteinExistence type="predicted"/>
<name>A0A8S5N1W7_9CAUD</name>
<evidence type="ECO:0008006" key="3">
    <source>
        <dbReference type="Google" id="ProtNLM"/>
    </source>
</evidence>
<protein>
    <recommendedName>
        <fullName evidence="3">DUF2213 domain-containing protein</fullName>
    </recommendedName>
</protein>
<dbReference type="EMBL" id="BK015043">
    <property type="protein sequence ID" value="DAD88598.1"/>
    <property type="molecule type" value="Genomic_DNA"/>
</dbReference>
<accession>A0A8S5N1W7</accession>
<dbReference type="Pfam" id="PF09979">
    <property type="entry name" value="DUF2213"/>
    <property type="match status" value="1"/>
</dbReference>
<dbReference type="PIRSF" id="PIRSF029215">
    <property type="entry name" value="UCP029215"/>
    <property type="match status" value="1"/>
</dbReference>
<feature type="region of interest" description="Disordered" evidence="1">
    <location>
        <begin position="285"/>
        <end position="312"/>
    </location>
</feature>
<evidence type="ECO:0000313" key="2">
    <source>
        <dbReference type="EMBL" id="DAD88598.1"/>
    </source>
</evidence>
<feature type="compositionally biased region" description="Basic and acidic residues" evidence="1">
    <location>
        <begin position="225"/>
        <end position="245"/>
    </location>
</feature>
<sequence length="402" mass="43593">MIQYYGYTISPNQIETGEGFLICRNVPISRTGDQEYMGWEIGIPGAGGGQIVTVHRPPEEVFSTAALASFEGKPVTNDHPPVLIGPDDVKTYEMGHAQNVRRGDGEWEEYTLADLHIHDRELIDAVQSGKREISCGYECEYVPNGDGTYTQRNIRGNHVAVVERGRAGKRAAILDSDKKKAKEPERKGNMNKKGLFFKLFGQAVKDKSPEEIEQMAMDAAAALEAEKPADGQAEGQKEEPAKETASDEAVIDAIAEKILAKLEEKGACKKKEEAKDALDAALEKLTEGGDPGQAGETEKTSGDTEKETRTGTGMDRSMAAGILKAMRPAVAAIKDEKERLAVSDALIRLVMAEDTQDDISAVLKASQANGKKAAANMVTVDTDAIQDAYDAMNPHRGRKETK</sequence>
<dbReference type="InterPro" id="IPR016913">
    <property type="entry name" value="UCP029215"/>
</dbReference>
<feature type="region of interest" description="Disordered" evidence="1">
    <location>
        <begin position="225"/>
        <end position="248"/>
    </location>
</feature>
<evidence type="ECO:0000256" key="1">
    <source>
        <dbReference type="SAM" id="MobiDB-lite"/>
    </source>
</evidence>
<reference evidence="2" key="1">
    <citation type="journal article" date="2021" name="Proc. Natl. Acad. Sci. U.S.A.">
        <title>A Catalog of Tens of Thousands of Viruses from Human Metagenomes Reveals Hidden Associations with Chronic Diseases.</title>
        <authorList>
            <person name="Tisza M.J."/>
            <person name="Buck C.B."/>
        </authorList>
    </citation>
    <scope>NUCLEOTIDE SEQUENCE</scope>
    <source>
        <strain evidence="2">CtP4M4</strain>
    </source>
</reference>
<organism evidence="2">
    <name type="scientific">Myoviridae sp. ctP4M4</name>
    <dbReference type="NCBI Taxonomy" id="2826647"/>
    <lineage>
        <taxon>Viruses</taxon>
        <taxon>Duplodnaviria</taxon>
        <taxon>Heunggongvirae</taxon>
        <taxon>Uroviricota</taxon>
        <taxon>Caudoviricetes</taxon>
    </lineage>
</organism>
<feature type="compositionally biased region" description="Basic and acidic residues" evidence="1">
    <location>
        <begin position="296"/>
        <end position="309"/>
    </location>
</feature>